<gene>
    <name evidence="2" type="ORF">LSAT_V11C800407930</name>
</gene>
<dbReference type="PANTHER" id="PTHR46250">
    <property type="entry name" value="MYB/SANT-LIKE DNA-BINDING DOMAIN PROTEIN-RELATED"/>
    <property type="match status" value="1"/>
</dbReference>
<evidence type="ECO:0000313" key="3">
    <source>
        <dbReference type="Proteomes" id="UP000235145"/>
    </source>
</evidence>
<accession>A0A9R1ULW3</accession>
<dbReference type="PANTHER" id="PTHR46250:SF17">
    <property type="entry name" value="MYB_SANT-LIKE DOMAIN-CONTAINING PROTEIN"/>
    <property type="match status" value="1"/>
</dbReference>
<organism evidence="2 3">
    <name type="scientific">Lactuca sativa</name>
    <name type="common">Garden lettuce</name>
    <dbReference type="NCBI Taxonomy" id="4236"/>
    <lineage>
        <taxon>Eukaryota</taxon>
        <taxon>Viridiplantae</taxon>
        <taxon>Streptophyta</taxon>
        <taxon>Embryophyta</taxon>
        <taxon>Tracheophyta</taxon>
        <taxon>Spermatophyta</taxon>
        <taxon>Magnoliopsida</taxon>
        <taxon>eudicotyledons</taxon>
        <taxon>Gunneridae</taxon>
        <taxon>Pentapetalae</taxon>
        <taxon>asterids</taxon>
        <taxon>campanulids</taxon>
        <taxon>Asterales</taxon>
        <taxon>Asteraceae</taxon>
        <taxon>Cichorioideae</taxon>
        <taxon>Cichorieae</taxon>
        <taxon>Lactucinae</taxon>
        <taxon>Lactuca</taxon>
    </lineage>
</organism>
<protein>
    <submittedName>
        <fullName evidence="2">Uncharacterized protein</fullName>
    </submittedName>
</protein>
<keyword evidence="3" id="KW-1185">Reference proteome</keyword>
<dbReference type="EMBL" id="NBSK02000008">
    <property type="protein sequence ID" value="KAJ0189263.1"/>
    <property type="molecule type" value="Genomic_DNA"/>
</dbReference>
<feature type="region of interest" description="Disordered" evidence="1">
    <location>
        <begin position="72"/>
        <end position="93"/>
    </location>
</feature>
<name>A0A9R1ULW3_LACSA</name>
<evidence type="ECO:0000256" key="1">
    <source>
        <dbReference type="SAM" id="MobiDB-lite"/>
    </source>
</evidence>
<comment type="caution">
    <text evidence="2">The sequence shown here is derived from an EMBL/GenBank/DDBJ whole genome shotgun (WGS) entry which is preliminary data.</text>
</comment>
<evidence type="ECO:0000313" key="2">
    <source>
        <dbReference type="EMBL" id="KAJ0189263.1"/>
    </source>
</evidence>
<dbReference type="Proteomes" id="UP000235145">
    <property type="component" value="Unassembled WGS sequence"/>
</dbReference>
<sequence>MFVVDLASLKHISHKGVACFRDKPFPQFDNLCEIFGKDRVAGNGSSNLGEYRHKETHLLMGEGLEDIVEETQQTARVNSKRKRPPTDDTESSYKEAAKEMKETFKEVGEKLIETIYNVGRQENKEACDMIDNVIKDIQHMANINAKQRIKAIDIFSKDQFHT</sequence>
<dbReference type="AlphaFoldDB" id="A0A9R1ULW3"/>
<reference evidence="2 3" key="1">
    <citation type="journal article" date="2017" name="Nat. Commun.">
        <title>Genome assembly with in vitro proximity ligation data and whole-genome triplication in lettuce.</title>
        <authorList>
            <person name="Reyes-Chin-Wo S."/>
            <person name="Wang Z."/>
            <person name="Yang X."/>
            <person name="Kozik A."/>
            <person name="Arikit S."/>
            <person name="Song C."/>
            <person name="Xia L."/>
            <person name="Froenicke L."/>
            <person name="Lavelle D.O."/>
            <person name="Truco M.J."/>
            <person name="Xia R."/>
            <person name="Zhu S."/>
            <person name="Xu C."/>
            <person name="Xu H."/>
            <person name="Xu X."/>
            <person name="Cox K."/>
            <person name="Korf I."/>
            <person name="Meyers B.C."/>
            <person name="Michelmore R.W."/>
        </authorList>
    </citation>
    <scope>NUCLEOTIDE SEQUENCE [LARGE SCALE GENOMIC DNA]</scope>
    <source>
        <strain evidence="3">cv. Salinas</strain>
        <tissue evidence="2">Seedlings</tissue>
    </source>
</reference>
<proteinExistence type="predicted"/>